<protein>
    <submittedName>
        <fullName evidence="2">Ubiquitin, putative</fullName>
    </submittedName>
</protein>
<dbReference type="EMBL" id="KB638763">
    <property type="protein sequence ID" value="EMS11328.1"/>
    <property type="molecule type" value="Genomic_DNA"/>
</dbReference>
<dbReference type="VEuPathDB" id="AmoebaDB:KM1_146430"/>
<name>M7WUE3_ENTHI</name>
<evidence type="ECO:0000256" key="1">
    <source>
        <dbReference type="SAM" id="Coils"/>
    </source>
</evidence>
<proteinExistence type="predicted"/>
<dbReference type="Proteomes" id="UP000030780">
    <property type="component" value="Unassembled WGS sequence"/>
</dbReference>
<dbReference type="AlphaFoldDB" id="M7WUE3"/>
<reference evidence="2 3" key="1">
    <citation type="submission" date="2013-01" db="EMBL/GenBank/DDBJ databases">
        <authorList>
            <person name="Inman J."/>
            <person name="Zafar N."/>
            <person name="Lorenzi H."/>
            <person name="Caler E."/>
        </authorList>
    </citation>
    <scope>NUCLEOTIDE SEQUENCE [LARGE SCALE GENOMIC DNA]</scope>
    <source>
        <strain evidence="2 3">HM-3:IMSS</strain>
    </source>
</reference>
<sequence length="75" mass="8974">MSCCSNILGMFSFVLFNNFGEMQHIEEQERETIGYENNYIIKVPENEKEFIEEYDNLIKEIDTQRQNNEECLAKE</sequence>
<organism evidence="2 3">
    <name type="scientific">Entamoeba histolytica HM-3:IMSS</name>
    <dbReference type="NCBI Taxonomy" id="885315"/>
    <lineage>
        <taxon>Eukaryota</taxon>
        <taxon>Amoebozoa</taxon>
        <taxon>Evosea</taxon>
        <taxon>Archamoebae</taxon>
        <taxon>Mastigamoebida</taxon>
        <taxon>Entamoebidae</taxon>
        <taxon>Entamoeba</taxon>
    </lineage>
</organism>
<gene>
    <name evidence="2" type="ORF">KM1_146430</name>
</gene>
<accession>M7WUE3</accession>
<keyword evidence="1" id="KW-0175">Coiled coil</keyword>
<evidence type="ECO:0000313" key="3">
    <source>
        <dbReference type="Proteomes" id="UP000030780"/>
    </source>
</evidence>
<feature type="coiled-coil region" evidence="1">
    <location>
        <begin position="47"/>
        <end position="74"/>
    </location>
</feature>
<evidence type="ECO:0000313" key="2">
    <source>
        <dbReference type="EMBL" id="EMS11328.1"/>
    </source>
</evidence>